<comment type="caution">
    <text evidence="2">The sequence shown here is derived from an EMBL/GenBank/DDBJ whole genome shotgun (WGS) entry which is preliminary data.</text>
</comment>
<feature type="domain" description="Pyrrolo-quinoline quinone repeat" evidence="1">
    <location>
        <begin position="310"/>
        <end position="420"/>
    </location>
</feature>
<dbReference type="AlphaFoldDB" id="A0A2M8P1G9"/>
<dbReference type="Pfam" id="PF13360">
    <property type="entry name" value="PQQ_2"/>
    <property type="match status" value="2"/>
</dbReference>
<sequence length="430" mass="47126">MRLIPLNTPSQAISAPRRTPFGAALLLIGLLFLTGCTALVLPESWAGLTVDGDLQEGRYVNARYLYVAYRDVVFRIDLTRDAAGRVIEPNQRATDRFVDWAARSNNNGQMFAAPALEKREEGVRVYVGSYNHSVYAFAPDSGLRNVPLPNWIAPVGTEKVIGEALVHGDRVYVGQGDKGIKAFSTSTGALLASFDGTAFGVWSAPVLDEARNALYFGSMDRHIYAVRADTLELLWRVEVGGAVAASPLLHEGVLYFGTLTSELIAVDAHMESRMAITDQSDRILRRYKAEGWLWSTPTLVNGTLYFGDLRGYVHAVDAATFTPRWKATDPERRGGIRGRVAVVDGRVIAGSESKHLRAYNAESGALIWTSSPAEAERILGDVVVVDEMVITTTKSEERLVVAYDLLSGGRLWSVRKPSQDDVNRLAQAPR</sequence>
<evidence type="ECO:0000259" key="1">
    <source>
        <dbReference type="Pfam" id="PF13360"/>
    </source>
</evidence>
<dbReference type="EMBL" id="PGTK01000003">
    <property type="protein sequence ID" value="PJF31392.1"/>
    <property type="molecule type" value="Genomic_DNA"/>
</dbReference>
<dbReference type="InterPro" id="IPR002372">
    <property type="entry name" value="PQQ_rpt_dom"/>
</dbReference>
<organism evidence="2 3">
    <name type="scientific">Candidatus Thermofonsia Clade 1 bacterium</name>
    <dbReference type="NCBI Taxonomy" id="2364210"/>
    <lineage>
        <taxon>Bacteria</taxon>
        <taxon>Bacillati</taxon>
        <taxon>Chloroflexota</taxon>
        <taxon>Candidatus Thermofontia</taxon>
        <taxon>Candidatus Thermofonsia Clade 1</taxon>
    </lineage>
</organism>
<name>A0A2M8P1G9_9CHLR</name>
<protein>
    <recommendedName>
        <fullName evidence="1">Pyrrolo-quinoline quinone repeat domain-containing protein</fullName>
    </recommendedName>
</protein>
<dbReference type="InterPro" id="IPR011047">
    <property type="entry name" value="Quinoprotein_ADH-like_sf"/>
</dbReference>
<proteinExistence type="predicted"/>
<dbReference type="Proteomes" id="UP000228921">
    <property type="component" value="Unassembled WGS sequence"/>
</dbReference>
<dbReference type="PANTHER" id="PTHR34512">
    <property type="entry name" value="CELL SURFACE PROTEIN"/>
    <property type="match status" value="1"/>
</dbReference>
<dbReference type="PANTHER" id="PTHR34512:SF30">
    <property type="entry name" value="OUTER MEMBRANE PROTEIN ASSEMBLY FACTOR BAMB"/>
    <property type="match status" value="1"/>
</dbReference>
<reference evidence="2 3" key="1">
    <citation type="submission" date="2017-11" db="EMBL/GenBank/DDBJ databases">
        <title>Evolution of Phototrophy in the Chloroflexi Phylum Driven by Horizontal Gene Transfer.</title>
        <authorList>
            <person name="Ward L.M."/>
            <person name="Hemp J."/>
            <person name="Shih P.M."/>
            <person name="Mcglynn S.E."/>
            <person name="Fischer W."/>
        </authorList>
    </citation>
    <scope>NUCLEOTIDE SEQUENCE [LARGE SCALE GENOMIC DNA]</scope>
    <source>
        <strain evidence="2">CP2_2F</strain>
    </source>
</reference>
<gene>
    <name evidence="2" type="ORF">CUN51_03415</name>
</gene>
<accession>A0A2M8P1G9</accession>
<dbReference type="SUPFAM" id="SSF50998">
    <property type="entry name" value="Quinoprotein alcohol dehydrogenase-like"/>
    <property type="match status" value="1"/>
</dbReference>
<dbReference type="Gene3D" id="2.130.10.10">
    <property type="entry name" value="YVTN repeat-like/Quinoprotein amine dehydrogenase"/>
    <property type="match status" value="2"/>
</dbReference>
<dbReference type="InterPro" id="IPR018391">
    <property type="entry name" value="PQQ_b-propeller_rpt"/>
</dbReference>
<dbReference type="SMART" id="SM00564">
    <property type="entry name" value="PQQ"/>
    <property type="match status" value="6"/>
</dbReference>
<dbReference type="SUPFAM" id="SSF69322">
    <property type="entry name" value="Tricorn protease domain 2"/>
    <property type="match status" value="1"/>
</dbReference>
<dbReference type="InterPro" id="IPR015943">
    <property type="entry name" value="WD40/YVTN_repeat-like_dom_sf"/>
</dbReference>
<evidence type="ECO:0000313" key="3">
    <source>
        <dbReference type="Proteomes" id="UP000228921"/>
    </source>
</evidence>
<evidence type="ECO:0000313" key="2">
    <source>
        <dbReference type="EMBL" id="PJF31392.1"/>
    </source>
</evidence>
<feature type="domain" description="Pyrrolo-quinoline quinone repeat" evidence="1">
    <location>
        <begin position="179"/>
        <end position="269"/>
    </location>
</feature>